<comment type="caution">
    <text evidence="13">The sequence shown here is derived from an EMBL/GenBank/DDBJ whole genome shotgun (WGS) entry which is preliminary data.</text>
</comment>
<evidence type="ECO:0000256" key="4">
    <source>
        <dbReference type="ARBA" id="ARBA00022692"/>
    </source>
</evidence>
<evidence type="ECO:0000259" key="11">
    <source>
        <dbReference type="Pfam" id="PF00593"/>
    </source>
</evidence>
<keyword evidence="2 8" id="KW-0813">Transport</keyword>
<evidence type="ECO:0000256" key="9">
    <source>
        <dbReference type="RuleBase" id="RU003357"/>
    </source>
</evidence>
<keyword evidence="10" id="KW-0732">Signal</keyword>
<reference evidence="13 14" key="1">
    <citation type="submission" date="2019-11" db="EMBL/GenBank/DDBJ databases">
        <title>Pedobacter sp. HMF7647 Genome sequencing and assembly.</title>
        <authorList>
            <person name="Kang H."/>
            <person name="Kim H."/>
            <person name="Joh K."/>
        </authorList>
    </citation>
    <scope>NUCLEOTIDE SEQUENCE [LARGE SCALE GENOMIC DNA]</scope>
    <source>
        <strain evidence="13 14">HMF7647</strain>
    </source>
</reference>
<feature type="signal peptide" evidence="10">
    <location>
        <begin position="1"/>
        <end position="20"/>
    </location>
</feature>
<dbReference type="Pfam" id="PF13715">
    <property type="entry name" value="CarbopepD_reg_2"/>
    <property type="match status" value="1"/>
</dbReference>
<keyword evidence="3 8" id="KW-1134">Transmembrane beta strand</keyword>
<dbReference type="InterPro" id="IPR008969">
    <property type="entry name" value="CarboxyPept-like_regulatory"/>
</dbReference>
<dbReference type="InterPro" id="IPR036942">
    <property type="entry name" value="Beta-barrel_TonB_sf"/>
</dbReference>
<evidence type="ECO:0000256" key="5">
    <source>
        <dbReference type="ARBA" id="ARBA00023077"/>
    </source>
</evidence>
<proteinExistence type="inferred from homology"/>
<dbReference type="Gene3D" id="2.170.130.10">
    <property type="entry name" value="TonB-dependent receptor, plug domain"/>
    <property type="match status" value="1"/>
</dbReference>
<evidence type="ECO:0000256" key="3">
    <source>
        <dbReference type="ARBA" id="ARBA00022452"/>
    </source>
</evidence>
<feature type="chain" id="PRO_5029525301" evidence="10">
    <location>
        <begin position="21"/>
        <end position="995"/>
    </location>
</feature>
<evidence type="ECO:0000313" key="14">
    <source>
        <dbReference type="Proteomes" id="UP000466586"/>
    </source>
</evidence>
<dbReference type="InterPro" id="IPR012910">
    <property type="entry name" value="Plug_dom"/>
</dbReference>
<keyword evidence="14" id="KW-1185">Reference proteome</keyword>
<accession>A0A7K1Y4I2</accession>
<dbReference type="Gene3D" id="2.60.40.1120">
    <property type="entry name" value="Carboxypeptidase-like, regulatory domain"/>
    <property type="match status" value="1"/>
</dbReference>
<feature type="domain" description="TonB-dependent receptor-like beta-barrel" evidence="11">
    <location>
        <begin position="376"/>
        <end position="803"/>
    </location>
</feature>
<keyword evidence="4 8" id="KW-0812">Transmembrane</keyword>
<dbReference type="PROSITE" id="PS52016">
    <property type="entry name" value="TONB_DEPENDENT_REC_3"/>
    <property type="match status" value="1"/>
</dbReference>
<dbReference type="GO" id="GO:0009279">
    <property type="term" value="C:cell outer membrane"/>
    <property type="evidence" value="ECO:0007669"/>
    <property type="project" value="UniProtKB-SubCell"/>
</dbReference>
<evidence type="ECO:0000313" key="13">
    <source>
        <dbReference type="EMBL" id="MXV49487.1"/>
    </source>
</evidence>
<dbReference type="Pfam" id="PF00593">
    <property type="entry name" value="TonB_dep_Rec_b-barrel"/>
    <property type="match status" value="1"/>
</dbReference>
<evidence type="ECO:0000256" key="2">
    <source>
        <dbReference type="ARBA" id="ARBA00022448"/>
    </source>
</evidence>
<name>A0A7K1Y4I2_9SPHI</name>
<dbReference type="NCBIfam" id="TIGR04057">
    <property type="entry name" value="SusC_RagA_signa"/>
    <property type="match status" value="1"/>
</dbReference>
<dbReference type="FunFam" id="2.170.130.10:FF:000008">
    <property type="entry name" value="SusC/RagA family TonB-linked outer membrane protein"/>
    <property type="match status" value="1"/>
</dbReference>
<dbReference type="InterPro" id="IPR023996">
    <property type="entry name" value="TonB-dep_OMP_SusC/RagA"/>
</dbReference>
<dbReference type="AlphaFoldDB" id="A0A7K1Y4I2"/>
<dbReference type="NCBIfam" id="TIGR04056">
    <property type="entry name" value="OMP_RagA_SusC"/>
    <property type="match status" value="1"/>
</dbReference>
<keyword evidence="7 8" id="KW-0998">Cell outer membrane</keyword>
<evidence type="ECO:0000256" key="8">
    <source>
        <dbReference type="PROSITE-ProRule" id="PRU01360"/>
    </source>
</evidence>
<dbReference type="InterPro" id="IPR000531">
    <property type="entry name" value="Beta-barrel_TonB"/>
</dbReference>
<evidence type="ECO:0000256" key="7">
    <source>
        <dbReference type="ARBA" id="ARBA00023237"/>
    </source>
</evidence>
<evidence type="ECO:0000256" key="1">
    <source>
        <dbReference type="ARBA" id="ARBA00004571"/>
    </source>
</evidence>
<dbReference type="Gene3D" id="2.40.170.20">
    <property type="entry name" value="TonB-dependent receptor, beta-barrel domain"/>
    <property type="match status" value="1"/>
</dbReference>
<comment type="similarity">
    <text evidence="8 9">Belongs to the TonB-dependent receptor family.</text>
</comment>
<dbReference type="InterPro" id="IPR039426">
    <property type="entry name" value="TonB-dep_rcpt-like"/>
</dbReference>
<evidence type="ECO:0000256" key="10">
    <source>
        <dbReference type="SAM" id="SignalP"/>
    </source>
</evidence>
<protein>
    <submittedName>
        <fullName evidence="13">SusC/RagA family TonB-linked outer membrane protein</fullName>
    </submittedName>
</protein>
<organism evidence="13 14">
    <name type="scientific">Hufsiella arboris</name>
    <dbReference type="NCBI Taxonomy" id="2695275"/>
    <lineage>
        <taxon>Bacteria</taxon>
        <taxon>Pseudomonadati</taxon>
        <taxon>Bacteroidota</taxon>
        <taxon>Sphingobacteriia</taxon>
        <taxon>Sphingobacteriales</taxon>
        <taxon>Sphingobacteriaceae</taxon>
        <taxon>Hufsiella</taxon>
    </lineage>
</organism>
<keyword evidence="5 9" id="KW-0798">TonB box</keyword>
<dbReference type="RefSeq" id="WP_160842599.1">
    <property type="nucleotide sequence ID" value="NZ_WVHT01000001.1"/>
</dbReference>
<comment type="subcellular location">
    <subcellularLocation>
        <location evidence="1 8">Cell outer membrane</location>
        <topology evidence="1 8">Multi-pass membrane protein</topology>
    </subcellularLocation>
</comment>
<sequence>MKKFYYFLGILFLFSNLIQAQTRQVKGIVSAETGETLPGVSVKLKGNASGTSTDAKGNFSLTVPDNNAAILIFSYVGFKEQEVAVNKRSQITVVLSSDTKSLNEVVVVGYGTVRKRDLTGSVASVKGEEINKVPSTSVMESVQGKIPGVDVTRTSGAAGANSTVTIRGNRSITASNGPLYIIDGVQYLGAGANPQQDISPNDIESMEVLKDASSTAIYGARGANGVIIITTKKGAIGQAKISFNSYVGVSHVADYPEVLDAQGYVDLKREANRTNNRWNSEADDKVIFNSSELANIASGAVTNFPDLLLHNGLQQDYELGVQAGTDKTSIYLSADYYNEKGLFKLDNLDRYSGRFNIDYTFNKYFKIGAQNQITYYDQDTRRDPLNLATKIDPLTPAYNPDGSLIIYPNQGKDISPLADEQPDAYQNNSLTSRLFSVGYIELKPVTGLTLRSNVGITLTGFRRGIYASPNTIDRNGSASQASQLNANNRYISWENIITYQKQIKQHSFTLTGVTSYLTNKADSSSAQGRNQLLSSQLYYGLANAPDNVAIASSYGKETTISFAGRLNYNFKGKYLLTLTGRGDGSSKLAEGNKWAFFPSAAAAWRVSDEAFMQKQKVFSDLKLRVSYGLAGNDAVPKYATQGVLSKIPMSFGEASASGYGYNPKAKNPDLQWEYSKTFDLGFDVGFVDNRISLTMDYYNTSTDRLLLLRSLPQSSGYDNIVQNVGKTHNRGFELSLSTTNIASKNLRWTSNIYYYRNKEEVTDLVGGVQNLNIGSASNPRFLVVGYPVNSFYDYQKTGIWQTNQADAAAAFGQKPGDISVKDQNGDGKITALDDRVVVGSQVPVWSGGFNNDLRYKGFDFNIYFYARIGQTINSEYYGKYDPQGIENSANIHYWTPENPSNEYPRPNSNLSKATMLYTSTLGYSKASFVKLRSASIGYTIPSALLKKIYVRNLRVYVTGKNLGYFSKIKDFDPETLGAFANPLPRTFMAGINLGF</sequence>
<dbReference type="InterPro" id="IPR037066">
    <property type="entry name" value="Plug_dom_sf"/>
</dbReference>
<dbReference type="SUPFAM" id="SSF56935">
    <property type="entry name" value="Porins"/>
    <property type="match status" value="1"/>
</dbReference>
<gene>
    <name evidence="13" type="ORF">GS399_00765</name>
</gene>
<feature type="domain" description="TonB-dependent receptor plug" evidence="12">
    <location>
        <begin position="115"/>
        <end position="226"/>
    </location>
</feature>
<evidence type="ECO:0000259" key="12">
    <source>
        <dbReference type="Pfam" id="PF07715"/>
    </source>
</evidence>
<dbReference type="Pfam" id="PF07715">
    <property type="entry name" value="Plug"/>
    <property type="match status" value="1"/>
</dbReference>
<evidence type="ECO:0000256" key="6">
    <source>
        <dbReference type="ARBA" id="ARBA00023136"/>
    </source>
</evidence>
<keyword evidence="6 8" id="KW-0472">Membrane</keyword>
<dbReference type="SUPFAM" id="SSF49464">
    <property type="entry name" value="Carboxypeptidase regulatory domain-like"/>
    <property type="match status" value="1"/>
</dbReference>
<dbReference type="InterPro" id="IPR023997">
    <property type="entry name" value="TonB-dep_OMP_SusC/RagA_CS"/>
</dbReference>
<dbReference type="EMBL" id="WVHT01000001">
    <property type="protein sequence ID" value="MXV49487.1"/>
    <property type="molecule type" value="Genomic_DNA"/>
</dbReference>
<dbReference type="Proteomes" id="UP000466586">
    <property type="component" value="Unassembled WGS sequence"/>
</dbReference>